<evidence type="ECO:0000313" key="2">
    <source>
        <dbReference type="Proteomes" id="UP000190911"/>
    </source>
</evidence>
<dbReference type="Proteomes" id="UP000190911">
    <property type="component" value="Chromosome I"/>
</dbReference>
<protein>
    <submittedName>
        <fullName evidence="1">Uncharacterized protein</fullName>
    </submittedName>
</protein>
<name>A0A1M7GVB6_9GAMM</name>
<gene>
    <name evidence="1" type="ORF">SAMN05878437_1750</name>
</gene>
<proteinExistence type="predicted"/>
<keyword evidence="2" id="KW-1185">Reference proteome</keyword>
<sequence>MHSYVDNAVTAPQQRKVAKMREARRRYIQAKERGDVKVSLTAAEAQKRAERSVFRLR</sequence>
<reference evidence="1 2" key="1">
    <citation type="submission" date="2016-11" db="EMBL/GenBank/DDBJ databases">
        <authorList>
            <person name="Jaros S."/>
            <person name="Januszkiewicz K."/>
            <person name="Wedrychowicz H."/>
        </authorList>
    </citation>
    <scope>NUCLEOTIDE SEQUENCE [LARGE SCALE GENOMIC DNA]</scope>
    <source>
        <strain evidence="1 2">ACAM 12</strain>
    </source>
</reference>
<dbReference type="STRING" id="29571.SAMN05878437_1750"/>
<accession>A0A1M7GVB6</accession>
<dbReference type="EMBL" id="LT670847">
    <property type="protein sequence ID" value="SHM20223.1"/>
    <property type="molecule type" value="Genomic_DNA"/>
</dbReference>
<evidence type="ECO:0000313" key="1">
    <source>
        <dbReference type="EMBL" id="SHM20223.1"/>
    </source>
</evidence>
<dbReference type="AlphaFoldDB" id="A0A1M7GVB6"/>
<organism evidence="1 2">
    <name type="scientific">Vreelandella subglaciescola</name>
    <dbReference type="NCBI Taxonomy" id="29571"/>
    <lineage>
        <taxon>Bacteria</taxon>
        <taxon>Pseudomonadati</taxon>
        <taxon>Pseudomonadota</taxon>
        <taxon>Gammaproteobacteria</taxon>
        <taxon>Oceanospirillales</taxon>
        <taxon>Halomonadaceae</taxon>
        <taxon>Vreelandella</taxon>
    </lineage>
</organism>
<dbReference type="InParanoid" id="A0A1M7GVB6"/>